<name>A0A1I5HC06_9ACTN</name>
<comment type="subcellular location">
    <subcellularLocation>
        <location evidence="2">Cell membrane</location>
        <topology evidence="2">Multi-pass membrane protein</topology>
    </subcellularLocation>
</comment>
<dbReference type="STRING" id="1993.SAMN04489713_106123"/>
<keyword evidence="4" id="KW-1003">Cell membrane</keyword>
<dbReference type="PANTHER" id="PTHR30181">
    <property type="entry name" value="MANNITOL PERMEASE IIC COMPONENT"/>
    <property type="match status" value="1"/>
</dbReference>
<evidence type="ECO:0000256" key="10">
    <source>
        <dbReference type="ARBA" id="ARBA00022989"/>
    </source>
</evidence>
<reference evidence="15 16" key="1">
    <citation type="submission" date="2016-10" db="EMBL/GenBank/DDBJ databases">
        <authorList>
            <person name="de Groot N.N."/>
        </authorList>
    </citation>
    <scope>NUCLEOTIDE SEQUENCE [LARGE SCALE GENOMIC DNA]</scope>
    <source>
        <strain evidence="15 16">DSM 43067</strain>
    </source>
</reference>
<dbReference type="GO" id="GO:0008982">
    <property type="term" value="F:protein-N(PI)-phosphohistidine-sugar phosphotransferase activity"/>
    <property type="evidence" value="ECO:0007669"/>
    <property type="project" value="InterPro"/>
</dbReference>
<evidence type="ECO:0000256" key="3">
    <source>
        <dbReference type="ARBA" id="ARBA00022448"/>
    </source>
</evidence>
<keyword evidence="10 13" id="KW-1133">Transmembrane helix</keyword>
<evidence type="ECO:0000313" key="16">
    <source>
        <dbReference type="Proteomes" id="UP000183413"/>
    </source>
</evidence>
<feature type="transmembrane region" description="Helical" evidence="13">
    <location>
        <begin position="323"/>
        <end position="347"/>
    </location>
</feature>
<dbReference type="PANTHER" id="PTHR30181:SF2">
    <property type="entry name" value="PTS SYSTEM MANNITOL-SPECIFIC EIICBA COMPONENT"/>
    <property type="match status" value="1"/>
</dbReference>
<dbReference type="NCBIfam" id="TIGR00851">
    <property type="entry name" value="mtlA"/>
    <property type="match status" value="1"/>
</dbReference>
<dbReference type="Proteomes" id="UP000183413">
    <property type="component" value="Unassembled WGS sequence"/>
</dbReference>
<dbReference type="InterPro" id="IPR003352">
    <property type="entry name" value="PTS_EIIC"/>
</dbReference>
<dbReference type="InterPro" id="IPR004718">
    <property type="entry name" value="PTS_IIC_mtl"/>
</dbReference>
<feature type="region of interest" description="Disordered" evidence="12">
    <location>
        <begin position="354"/>
        <end position="403"/>
    </location>
</feature>
<evidence type="ECO:0000256" key="9">
    <source>
        <dbReference type="ARBA" id="ARBA00022692"/>
    </source>
</evidence>
<proteinExistence type="predicted"/>
<dbReference type="Pfam" id="PF02378">
    <property type="entry name" value="PTS_EIIC"/>
    <property type="match status" value="1"/>
</dbReference>
<evidence type="ECO:0000256" key="4">
    <source>
        <dbReference type="ARBA" id="ARBA00022475"/>
    </source>
</evidence>
<keyword evidence="7" id="KW-0808">Transferase</keyword>
<accession>A0A1I5HC06</accession>
<dbReference type="EMBL" id="FOVH01000006">
    <property type="protein sequence ID" value="SFO45526.1"/>
    <property type="molecule type" value="Genomic_DNA"/>
</dbReference>
<dbReference type="GeneID" id="99648087"/>
<evidence type="ECO:0000313" key="15">
    <source>
        <dbReference type="EMBL" id="SFO45526.1"/>
    </source>
</evidence>
<evidence type="ECO:0000259" key="14">
    <source>
        <dbReference type="PROSITE" id="PS51104"/>
    </source>
</evidence>
<organism evidence="15 16">
    <name type="scientific">Actinomadura madurae</name>
    <dbReference type="NCBI Taxonomy" id="1993"/>
    <lineage>
        <taxon>Bacteria</taxon>
        <taxon>Bacillati</taxon>
        <taxon>Actinomycetota</taxon>
        <taxon>Actinomycetes</taxon>
        <taxon>Streptosporangiales</taxon>
        <taxon>Thermomonosporaceae</taxon>
        <taxon>Actinomadura</taxon>
    </lineage>
</organism>
<dbReference type="InterPro" id="IPR013014">
    <property type="entry name" value="PTS_EIIC_2"/>
</dbReference>
<comment type="function">
    <text evidence="1">The phosphoenolpyruvate-dependent sugar phosphotransferase system (sugar PTS), a major carbohydrate active transport system, catalyzes the phosphorylation of incoming sugar substrates concomitantly with their translocation across the cell membrane. The enzyme II CmtAB PTS system is involved in D-mannitol transport.</text>
</comment>
<dbReference type="OrthoDB" id="9814222at2"/>
<feature type="transmembrane region" description="Helical" evidence="13">
    <location>
        <begin position="33"/>
        <end position="52"/>
    </location>
</feature>
<sequence>MATTYTPEPTGSGLRAHIQRLGGKMAGMVMPNIGAFIAWGLITALFIPTGWLPNKDLGELVDPMIKFLLPLLIGYTGGRMVHGQRGAVVGAVATVGIIVGADVPMFLGAMMIGPLTAYLLKLFDDLVQDRVRTGFEMLVDNFSAGIIGGAMAVAGNRVIGPVMNTFSDWAGDGVGWLVDHDVLPLTSLLIEPAKVLFLNNAVNHGVLGPLGVQQAAEHGKSVLFMLESNPGPGLGVLLAYWFFGPRRLRPSVPAAAIIHFFGGIHEIYFPYILMKPRMILAAMAGGVTGVAIFVAFDTGLVATPSPGSIFAYLAQTPRGASNWIGVYTGMLASTAVSFGVGAALLGFGKLAEPATDDDPEAAEGQDGTAKDETATDETAKDEAAKTEASKDAGDGAAKETTAH</sequence>
<feature type="domain" description="PTS EIIC type-2" evidence="14">
    <location>
        <begin position="21"/>
        <end position="350"/>
    </location>
</feature>
<evidence type="ECO:0000256" key="6">
    <source>
        <dbReference type="ARBA" id="ARBA00022597"/>
    </source>
</evidence>
<keyword evidence="16" id="KW-1185">Reference proteome</keyword>
<dbReference type="InParanoid" id="A0A1I5HC06"/>
<keyword evidence="11 13" id="KW-0472">Membrane</keyword>
<dbReference type="InterPro" id="IPR050893">
    <property type="entry name" value="Sugar_PTS"/>
</dbReference>
<evidence type="ECO:0000256" key="1">
    <source>
        <dbReference type="ARBA" id="ARBA00002434"/>
    </source>
</evidence>
<protein>
    <submittedName>
        <fullName evidence="15">PTS system, mannitol-specific IIC component</fullName>
    </submittedName>
</protein>
<dbReference type="RefSeq" id="WP_021599331.1">
    <property type="nucleotide sequence ID" value="NZ_CP083237.1"/>
</dbReference>
<dbReference type="PROSITE" id="PS51104">
    <property type="entry name" value="PTS_EIIC_TYPE_2"/>
    <property type="match status" value="1"/>
</dbReference>
<dbReference type="AlphaFoldDB" id="A0A1I5HC06"/>
<dbReference type="GO" id="GO:0009401">
    <property type="term" value="P:phosphoenolpyruvate-dependent sugar phosphotransferase system"/>
    <property type="evidence" value="ECO:0007669"/>
    <property type="project" value="UniProtKB-KW"/>
</dbReference>
<feature type="transmembrane region" description="Helical" evidence="13">
    <location>
        <begin position="280"/>
        <end position="303"/>
    </location>
</feature>
<gene>
    <name evidence="15" type="ORF">SAMN04489713_106123</name>
</gene>
<evidence type="ECO:0000256" key="7">
    <source>
        <dbReference type="ARBA" id="ARBA00022679"/>
    </source>
</evidence>
<feature type="compositionally biased region" description="Basic and acidic residues" evidence="12">
    <location>
        <begin position="368"/>
        <end position="403"/>
    </location>
</feature>
<evidence type="ECO:0000256" key="8">
    <source>
        <dbReference type="ARBA" id="ARBA00022683"/>
    </source>
</evidence>
<evidence type="ECO:0000256" key="11">
    <source>
        <dbReference type="ARBA" id="ARBA00023136"/>
    </source>
</evidence>
<dbReference type="GO" id="GO:0090563">
    <property type="term" value="F:protein-phosphocysteine-sugar phosphotransferase activity"/>
    <property type="evidence" value="ECO:0007669"/>
    <property type="project" value="TreeGrafter"/>
</dbReference>
<evidence type="ECO:0000256" key="5">
    <source>
        <dbReference type="ARBA" id="ARBA00022553"/>
    </source>
</evidence>
<feature type="transmembrane region" description="Helical" evidence="13">
    <location>
        <begin position="64"/>
        <end position="81"/>
    </location>
</feature>
<evidence type="ECO:0000256" key="12">
    <source>
        <dbReference type="SAM" id="MobiDB-lite"/>
    </source>
</evidence>
<keyword evidence="3" id="KW-0813">Transport</keyword>
<evidence type="ECO:0000256" key="2">
    <source>
        <dbReference type="ARBA" id="ARBA00004651"/>
    </source>
</evidence>
<dbReference type="GO" id="GO:0005886">
    <property type="term" value="C:plasma membrane"/>
    <property type="evidence" value="ECO:0007669"/>
    <property type="project" value="UniProtKB-SubCell"/>
</dbReference>
<keyword evidence="8" id="KW-0598">Phosphotransferase system</keyword>
<keyword evidence="9 13" id="KW-0812">Transmembrane</keyword>
<evidence type="ECO:0000256" key="13">
    <source>
        <dbReference type="SAM" id="Phobius"/>
    </source>
</evidence>
<dbReference type="eggNOG" id="COG2213">
    <property type="taxonomic scope" value="Bacteria"/>
</dbReference>
<keyword evidence="6" id="KW-0762">Sugar transport</keyword>
<feature type="transmembrane region" description="Helical" evidence="13">
    <location>
        <begin position="87"/>
        <end position="120"/>
    </location>
</feature>
<feature type="transmembrane region" description="Helical" evidence="13">
    <location>
        <begin position="255"/>
        <end position="273"/>
    </location>
</feature>
<keyword evidence="5" id="KW-0597">Phosphoprotein</keyword>
<feature type="compositionally biased region" description="Acidic residues" evidence="12">
    <location>
        <begin position="354"/>
        <end position="363"/>
    </location>
</feature>